<dbReference type="GO" id="GO:0005737">
    <property type="term" value="C:cytoplasm"/>
    <property type="evidence" value="ECO:0007669"/>
    <property type="project" value="InterPro"/>
</dbReference>
<evidence type="ECO:0000313" key="1">
    <source>
        <dbReference type="EMBL" id="GAW82413.1"/>
    </source>
</evidence>
<dbReference type="GO" id="GO:0003779">
    <property type="term" value="F:actin binding"/>
    <property type="evidence" value="ECO:0007669"/>
    <property type="project" value="InterPro"/>
</dbReference>
<dbReference type="AlphaFoldDB" id="A0A1Y1JPR1"/>
<dbReference type="InterPro" id="IPR036322">
    <property type="entry name" value="WD40_repeat_dom_sf"/>
</dbReference>
<organism evidence="1 2">
    <name type="scientific">Plasmodium gonderi</name>
    <dbReference type="NCBI Taxonomy" id="77519"/>
    <lineage>
        <taxon>Eukaryota</taxon>
        <taxon>Sar</taxon>
        <taxon>Alveolata</taxon>
        <taxon>Apicomplexa</taxon>
        <taxon>Aconoidasida</taxon>
        <taxon>Haemosporida</taxon>
        <taxon>Plasmodiidae</taxon>
        <taxon>Plasmodium</taxon>
        <taxon>Plasmodium (Plasmodium)</taxon>
    </lineage>
</organism>
<dbReference type="GO" id="GO:0030036">
    <property type="term" value="P:actin cytoskeleton organization"/>
    <property type="evidence" value="ECO:0007669"/>
    <property type="project" value="InterPro"/>
</dbReference>
<dbReference type="GeneID" id="39749150"/>
<dbReference type="OrthoDB" id="239865at2759"/>
<dbReference type="PROSITE" id="PS00231">
    <property type="entry name" value="F_ACTIN_CAPPING_BETA"/>
    <property type="match status" value="1"/>
</dbReference>
<sequence length="543" mass="63816">MEEEQMHKSDKKENEIHQGRENCINKKRLYIIHEMPYADFYNFDYEQIDTFNESKDLHYINGDTSSCDDIDDVNNNDETDTLTRDSYYDVGNQGKKDDVEESYEKCGCNTFGKNINNESSEESLSDKMGSVRIHPKKGKRIKRKNEFLKQCEFNRDGNCYYTISSSNYLRLFATDLLLLDFLDNHKEERINLNILYDQYENMNNEEKGKRNSSWISIQYSEHIYDCKFYPFFEWNNRNTCFFAVCAKNKPVCLHSAYDGSILMSFKTLNDCYELCNCYSLCFHPERNWLLCGTNAKSIKVFDFCKPSEILENRILSTRKGKGQKGIISTMEYKKKGYGENSIYAVGDYNDCLYLYADNCDHKNDYILKFQNKKKNSNGITCIKWFDEFSLLSGSRNGSHIYLFDMRNSTDYVQKFERLALTNQKYLFDIYQNFLVSGDTFGYLNVYNIDDNQLIHKQLINKYSPIISVNAHLTYPLLLTGSGTRRFYENSNSQIDIMTNLFSNRKNFSEEKLYQNLDNGVFPSLFPSVSQYINSTCIIFCDFF</sequence>
<dbReference type="PANTHER" id="PTHR13211:SF0">
    <property type="entry name" value="TELOMERASE CAJAL BODY PROTEIN 1"/>
    <property type="match status" value="1"/>
</dbReference>
<evidence type="ECO:0000313" key="2">
    <source>
        <dbReference type="Proteomes" id="UP000195521"/>
    </source>
</evidence>
<dbReference type="GO" id="GO:0008290">
    <property type="term" value="C:F-actin capping protein complex"/>
    <property type="evidence" value="ECO:0007669"/>
    <property type="project" value="InterPro"/>
</dbReference>
<gene>
    <name evidence="1" type="ORF">PGO_124110</name>
</gene>
<dbReference type="RefSeq" id="XP_028545002.1">
    <property type="nucleotide sequence ID" value="XM_028689201.1"/>
</dbReference>
<dbReference type="PANTHER" id="PTHR13211">
    <property type="entry name" value="TELOMERASE CAJAL BODY PROTEIN 1"/>
    <property type="match status" value="1"/>
</dbReference>
<protein>
    <recommendedName>
        <fullName evidence="3">WD repeat-containing protein 79</fullName>
    </recommendedName>
</protein>
<evidence type="ECO:0008006" key="3">
    <source>
        <dbReference type="Google" id="ProtNLM"/>
    </source>
</evidence>
<comment type="caution">
    <text evidence="1">The sequence shown here is derived from an EMBL/GenBank/DDBJ whole genome shotgun (WGS) entry which is preliminary data.</text>
</comment>
<dbReference type="EMBL" id="BDQF01000013">
    <property type="protein sequence ID" value="GAW82413.1"/>
    <property type="molecule type" value="Genomic_DNA"/>
</dbReference>
<name>A0A1Y1JPR1_PLAGO</name>
<dbReference type="SUPFAM" id="SSF50978">
    <property type="entry name" value="WD40 repeat-like"/>
    <property type="match status" value="1"/>
</dbReference>
<dbReference type="InterPro" id="IPR001680">
    <property type="entry name" value="WD40_rpt"/>
</dbReference>
<accession>A0A1Y1JPR1</accession>
<reference evidence="2" key="1">
    <citation type="submission" date="2017-04" db="EMBL/GenBank/DDBJ databases">
        <title>Plasmodium gonderi genome.</title>
        <authorList>
            <person name="Arisue N."/>
            <person name="Honma H."/>
            <person name="Kawai S."/>
            <person name="Tougan T."/>
            <person name="Tanabe K."/>
            <person name="Horii T."/>
        </authorList>
    </citation>
    <scope>NUCLEOTIDE SEQUENCE [LARGE SCALE GENOMIC DNA]</scope>
    <source>
        <strain evidence="2">ATCC 30045</strain>
    </source>
</reference>
<dbReference type="InterPro" id="IPR019771">
    <property type="entry name" value="F-actin_capping_bsu_CS"/>
</dbReference>
<proteinExistence type="predicted"/>
<dbReference type="InterPro" id="IPR015943">
    <property type="entry name" value="WD40/YVTN_repeat-like_dom_sf"/>
</dbReference>
<dbReference type="Proteomes" id="UP000195521">
    <property type="component" value="Unassembled WGS sequence"/>
</dbReference>
<dbReference type="OMA" id="DCKFYPF"/>
<dbReference type="SMART" id="SM00320">
    <property type="entry name" value="WD40"/>
    <property type="match status" value="3"/>
</dbReference>
<dbReference type="Gene3D" id="2.130.10.10">
    <property type="entry name" value="YVTN repeat-like/Quinoprotein amine dehydrogenase"/>
    <property type="match status" value="1"/>
</dbReference>
<dbReference type="InterPro" id="IPR051150">
    <property type="entry name" value="SWT21/TCAB1_mRNA_Telomere"/>
</dbReference>
<keyword evidence="2" id="KW-1185">Reference proteome</keyword>